<feature type="transmembrane region" description="Helical" evidence="1">
    <location>
        <begin position="188"/>
        <end position="211"/>
    </location>
</feature>
<dbReference type="AlphaFoldDB" id="A0A417YSU0"/>
<dbReference type="RefSeq" id="WP_118921389.1">
    <property type="nucleotide sequence ID" value="NZ_QWEG01000008.1"/>
</dbReference>
<keyword evidence="4" id="KW-1185">Reference proteome</keyword>
<proteinExistence type="predicted"/>
<keyword evidence="1" id="KW-0472">Membrane</keyword>
<dbReference type="Pfam" id="PF13795">
    <property type="entry name" value="HupE_UreJ_2"/>
    <property type="match status" value="1"/>
</dbReference>
<feature type="transmembrane region" description="Helical" evidence="1">
    <location>
        <begin position="338"/>
        <end position="358"/>
    </location>
</feature>
<keyword evidence="1" id="KW-0812">Transmembrane</keyword>
<feature type="transmembrane region" description="Helical" evidence="1">
    <location>
        <begin position="223"/>
        <end position="243"/>
    </location>
</feature>
<feature type="chain" id="PRO_5019006149" evidence="2">
    <location>
        <begin position="27"/>
        <end position="362"/>
    </location>
</feature>
<feature type="transmembrane region" description="Helical" evidence="1">
    <location>
        <begin position="308"/>
        <end position="331"/>
    </location>
</feature>
<keyword evidence="2" id="KW-0732">Signal</keyword>
<evidence type="ECO:0000256" key="1">
    <source>
        <dbReference type="SAM" id="Phobius"/>
    </source>
</evidence>
<reference evidence="3 4" key="1">
    <citation type="journal article" date="2017" name="Int. J. Syst. Evol. Microbiol.">
        <title>Bacillus notoginsengisoli sp. nov., a novel bacterium isolated from the rhizosphere of Panax notoginseng.</title>
        <authorList>
            <person name="Zhang M.Y."/>
            <person name="Cheng J."/>
            <person name="Cai Y."/>
            <person name="Zhang T.Y."/>
            <person name="Wu Y.Y."/>
            <person name="Manikprabhu D."/>
            <person name="Li W.J."/>
            <person name="Zhang Y.X."/>
        </authorList>
    </citation>
    <scope>NUCLEOTIDE SEQUENCE [LARGE SCALE GENOMIC DNA]</scope>
    <source>
        <strain evidence="3 4">JCM 30743</strain>
    </source>
</reference>
<feature type="signal peptide" evidence="2">
    <location>
        <begin position="1"/>
        <end position="26"/>
    </location>
</feature>
<accession>A0A417YSU0</accession>
<dbReference type="EMBL" id="QWEG01000008">
    <property type="protein sequence ID" value="RHW39057.1"/>
    <property type="molecule type" value="Genomic_DNA"/>
</dbReference>
<sequence length="362" mass="40501">MKRILKLNSFILLLSLILTSFLPANASAHANSYGYMDVQDGAEKVIVDLSLDFSELAEAFEFIPEFEAADDMMKLEHVLSENEKTITNYITSGMNVYRDELICEPELTRTSVSMTTDNYPLAHFQFKYPCAGESTRVAYNLFVDDINRSHINFATVDGEKGTQEFTFTIAEREMVIGERNWLRQATNFFILGIEHIVTGYDHILFVLCLILPAAISLGRVVEIVTAFTLGHSITLGLATLGIVTLPSQLVEAGIALSIVYVAIENILKWETKKRWLITLFFGLIHGFGFAGILQEMQLSTSTVASSLLFFNLGVEIGQITIVALVFPVLAYLRRYKRFPAFVTTSSSLIMGMGLIWFVQRLG</sequence>
<organism evidence="3 4">
    <name type="scientific">Neobacillus notoginsengisoli</name>
    <dbReference type="NCBI Taxonomy" id="1578198"/>
    <lineage>
        <taxon>Bacteria</taxon>
        <taxon>Bacillati</taxon>
        <taxon>Bacillota</taxon>
        <taxon>Bacilli</taxon>
        <taxon>Bacillales</taxon>
        <taxon>Bacillaceae</taxon>
        <taxon>Neobacillus</taxon>
    </lineage>
</organism>
<name>A0A417YSU0_9BACI</name>
<keyword evidence="1" id="KW-1133">Transmembrane helix</keyword>
<dbReference type="Proteomes" id="UP000284416">
    <property type="component" value="Unassembled WGS sequence"/>
</dbReference>
<feature type="transmembrane region" description="Helical" evidence="1">
    <location>
        <begin position="249"/>
        <end position="267"/>
    </location>
</feature>
<evidence type="ECO:0000313" key="4">
    <source>
        <dbReference type="Proteomes" id="UP000284416"/>
    </source>
</evidence>
<gene>
    <name evidence="3" type="ORF">D1B31_13935</name>
</gene>
<evidence type="ECO:0000313" key="3">
    <source>
        <dbReference type="EMBL" id="RHW39057.1"/>
    </source>
</evidence>
<feature type="transmembrane region" description="Helical" evidence="1">
    <location>
        <begin position="274"/>
        <end position="293"/>
    </location>
</feature>
<evidence type="ECO:0000256" key="2">
    <source>
        <dbReference type="SAM" id="SignalP"/>
    </source>
</evidence>
<comment type="caution">
    <text evidence="3">The sequence shown here is derived from an EMBL/GenBank/DDBJ whole genome shotgun (WGS) entry which is preliminary data.</text>
</comment>
<dbReference type="InterPro" id="IPR032809">
    <property type="entry name" value="Put_HupE_UreJ"/>
</dbReference>
<protein>
    <submittedName>
        <fullName evidence="3">HupE/UreJ family protein</fullName>
    </submittedName>
</protein>